<evidence type="ECO:0000313" key="6">
    <source>
        <dbReference type="Proteomes" id="UP000249986"/>
    </source>
</evidence>
<dbReference type="GO" id="GO:0005524">
    <property type="term" value="F:ATP binding"/>
    <property type="evidence" value="ECO:0007669"/>
    <property type="project" value="UniProtKB-KW"/>
</dbReference>
<dbReference type="Gene3D" id="3.40.50.300">
    <property type="entry name" value="P-loop containing nucleotide triphosphate hydrolases"/>
    <property type="match status" value="1"/>
</dbReference>
<dbReference type="Proteomes" id="UP000249986">
    <property type="component" value="Unassembled WGS sequence"/>
</dbReference>
<dbReference type="AlphaFoldDB" id="A0A2X3AEG0"/>
<feature type="domain" description="ABC transporter" evidence="4">
    <location>
        <begin position="2"/>
        <end position="233"/>
    </location>
</feature>
<keyword evidence="1" id="KW-0813">Transport</keyword>
<dbReference type="PANTHER" id="PTHR42939">
    <property type="entry name" value="ABC TRANSPORTER ATP-BINDING PROTEIN ALBC-RELATED"/>
    <property type="match status" value="1"/>
</dbReference>
<gene>
    <name evidence="5" type="primary">ecsA_1</name>
    <name evidence="5" type="ORF">NCTC10719_02502</name>
</gene>
<evidence type="ECO:0000256" key="3">
    <source>
        <dbReference type="ARBA" id="ARBA00022840"/>
    </source>
</evidence>
<accession>A0A2X3AEG0</accession>
<keyword evidence="2" id="KW-0547">Nucleotide-binding</keyword>
<evidence type="ECO:0000313" key="5">
    <source>
        <dbReference type="EMBL" id="SQB60839.1"/>
    </source>
</evidence>
<dbReference type="PANTHER" id="PTHR42939:SF1">
    <property type="entry name" value="ABC TRANSPORTER ATP-BINDING PROTEIN ALBC-RELATED"/>
    <property type="match status" value="1"/>
</dbReference>
<protein>
    <submittedName>
        <fullName evidence="5">ABC transporter</fullName>
    </submittedName>
</protein>
<dbReference type="RefSeq" id="WP_004456036.1">
    <property type="nucleotide sequence ID" value="NZ_CATNYD010000001.1"/>
</dbReference>
<reference evidence="5 6" key="1">
    <citation type="submission" date="2018-06" db="EMBL/GenBank/DDBJ databases">
        <authorList>
            <consortium name="Pathogen Informatics"/>
            <person name="Doyle S."/>
        </authorList>
    </citation>
    <scope>NUCLEOTIDE SEQUENCE [LARGE SCALE GENOMIC DNA]</scope>
    <source>
        <strain evidence="5 6">NCTC10719</strain>
    </source>
</reference>
<dbReference type="Pfam" id="PF00005">
    <property type="entry name" value="ABC_tran"/>
    <property type="match status" value="1"/>
</dbReference>
<dbReference type="InterPro" id="IPR051782">
    <property type="entry name" value="ABC_Transporter_VariousFunc"/>
</dbReference>
<dbReference type="SUPFAM" id="SSF52540">
    <property type="entry name" value="P-loop containing nucleoside triphosphate hydrolases"/>
    <property type="match status" value="1"/>
</dbReference>
<dbReference type="InterPro" id="IPR027417">
    <property type="entry name" value="P-loop_NTPase"/>
</dbReference>
<dbReference type="SMART" id="SM00382">
    <property type="entry name" value="AAA"/>
    <property type="match status" value="1"/>
</dbReference>
<keyword evidence="3" id="KW-0067">ATP-binding</keyword>
<evidence type="ECO:0000256" key="2">
    <source>
        <dbReference type="ARBA" id="ARBA00022741"/>
    </source>
</evidence>
<dbReference type="CDD" id="cd03230">
    <property type="entry name" value="ABC_DR_subfamily_A"/>
    <property type="match status" value="1"/>
</dbReference>
<dbReference type="PROSITE" id="PS50893">
    <property type="entry name" value="ABC_TRANSPORTER_2"/>
    <property type="match status" value="1"/>
</dbReference>
<evidence type="ECO:0000256" key="1">
    <source>
        <dbReference type="ARBA" id="ARBA00022448"/>
    </source>
</evidence>
<dbReference type="InterPro" id="IPR003593">
    <property type="entry name" value="AAA+_ATPase"/>
</dbReference>
<dbReference type="EMBL" id="UAWG01000019">
    <property type="protein sequence ID" value="SQB60839.1"/>
    <property type="molecule type" value="Genomic_DNA"/>
</dbReference>
<sequence>MISLKEVNKEYTQGVKAVDNLNLEIKDGEIFGILGPNGAGKTTTISMITGITEPTMGEIKINNIDISKNPVEAKMQFGYVPDSPDMFLRYKGIEYLNFMGDVYNVSESAREERIKDLAKRFGMTNALGDKIQSYSHGMRQKIIIMGVLIHKPSIWILDEPLTGLDPKSSYILKEMMREHASEGNTVLFSTHVLEVAEKLCDRVGIIKKGELIFVGTLEELKEEFKGDESLEKMFLEITENE</sequence>
<evidence type="ECO:0000259" key="4">
    <source>
        <dbReference type="PROSITE" id="PS50893"/>
    </source>
</evidence>
<dbReference type="GO" id="GO:0016887">
    <property type="term" value="F:ATP hydrolysis activity"/>
    <property type="evidence" value="ECO:0007669"/>
    <property type="project" value="InterPro"/>
</dbReference>
<dbReference type="InterPro" id="IPR003439">
    <property type="entry name" value="ABC_transporter-like_ATP-bd"/>
</dbReference>
<proteinExistence type="predicted"/>
<organism evidence="5 6">
    <name type="scientific">Clostridium perfringens</name>
    <dbReference type="NCBI Taxonomy" id="1502"/>
    <lineage>
        <taxon>Bacteria</taxon>
        <taxon>Bacillati</taxon>
        <taxon>Bacillota</taxon>
        <taxon>Clostridia</taxon>
        <taxon>Eubacteriales</taxon>
        <taxon>Clostridiaceae</taxon>
        <taxon>Clostridium</taxon>
    </lineage>
</organism>
<name>A0A2X3AEG0_CLOPF</name>